<dbReference type="Proteomes" id="UP000714380">
    <property type="component" value="Unassembled WGS sequence"/>
</dbReference>
<name>A0ABS7ZRV1_9GAMM</name>
<dbReference type="EMBL" id="JAEDAH010000026">
    <property type="protein sequence ID" value="MCA6063140.1"/>
    <property type="molecule type" value="Genomic_DNA"/>
</dbReference>
<sequence>MSEQSSERQVWNKADALGRLMNNETLVAKVAAMYVSTTPAQLDALKTAIGQGNCEEASAIAHTLKGASANLGGEQMADLCAAIEQAAKEGNPVVVSRLAIDLDASHQRLLAALG</sequence>
<organism evidence="4 5">
    <name type="scientific">Thalassolituus marinus</name>
    <dbReference type="NCBI Taxonomy" id="671053"/>
    <lineage>
        <taxon>Bacteria</taxon>
        <taxon>Pseudomonadati</taxon>
        <taxon>Pseudomonadota</taxon>
        <taxon>Gammaproteobacteria</taxon>
        <taxon>Oceanospirillales</taxon>
        <taxon>Oceanospirillaceae</taxon>
        <taxon>Thalassolituus</taxon>
    </lineage>
</organism>
<keyword evidence="2" id="KW-0597">Phosphoprotein</keyword>
<proteinExistence type="predicted"/>
<reference evidence="4 5" key="1">
    <citation type="submission" date="2020-12" db="EMBL/GenBank/DDBJ databases">
        <title>Novel Thalassolituus-related marine hydrocarbonoclastic bacteria mediated algae-derived hydrocarbons mineralization in twilight zone of the northern South China Sea.</title>
        <authorList>
            <person name="Dong C."/>
        </authorList>
    </citation>
    <scope>NUCLEOTIDE SEQUENCE [LARGE SCALE GENOMIC DNA]</scope>
    <source>
        <strain evidence="4 5">IMCC1826</strain>
    </source>
</reference>
<dbReference type="SUPFAM" id="SSF47226">
    <property type="entry name" value="Histidine-containing phosphotransfer domain, HPT domain"/>
    <property type="match status" value="1"/>
</dbReference>
<evidence type="ECO:0000256" key="2">
    <source>
        <dbReference type="PROSITE-ProRule" id="PRU00110"/>
    </source>
</evidence>
<dbReference type="Pfam" id="PF01627">
    <property type="entry name" value="Hpt"/>
    <property type="match status" value="1"/>
</dbReference>
<keyword evidence="5" id="KW-1185">Reference proteome</keyword>
<comment type="caution">
    <text evidence="4">The sequence shown here is derived from an EMBL/GenBank/DDBJ whole genome shotgun (WGS) entry which is preliminary data.</text>
</comment>
<keyword evidence="1" id="KW-0902">Two-component regulatory system</keyword>
<evidence type="ECO:0000313" key="5">
    <source>
        <dbReference type="Proteomes" id="UP000714380"/>
    </source>
</evidence>
<dbReference type="CDD" id="cd00088">
    <property type="entry name" value="HPT"/>
    <property type="match status" value="1"/>
</dbReference>
<dbReference type="InterPro" id="IPR008207">
    <property type="entry name" value="Sig_transdc_His_kin_Hpt_dom"/>
</dbReference>
<accession>A0ABS7ZRV1</accession>
<dbReference type="RefSeq" id="WP_225672830.1">
    <property type="nucleotide sequence ID" value="NZ_JAEDAH010000026.1"/>
</dbReference>
<evidence type="ECO:0000313" key="4">
    <source>
        <dbReference type="EMBL" id="MCA6063140.1"/>
    </source>
</evidence>
<feature type="domain" description="HPt" evidence="3">
    <location>
        <begin position="23"/>
        <end position="114"/>
    </location>
</feature>
<dbReference type="PROSITE" id="PS50894">
    <property type="entry name" value="HPT"/>
    <property type="match status" value="1"/>
</dbReference>
<dbReference type="InterPro" id="IPR036641">
    <property type="entry name" value="HPT_dom_sf"/>
</dbReference>
<gene>
    <name evidence="4" type="ORF">I9W95_05905</name>
</gene>
<dbReference type="Gene3D" id="1.20.120.160">
    <property type="entry name" value="HPT domain"/>
    <property type="match status" value="1"/>
</dbReference>
<dbReference type="SMART" id="SM00073">
    <property type="entry name" value="HPT"/>
    <property type="match status" value="1"/>
</dbReference>
<evidence type="ECO:0000259" key="3">
    <source>
        <dbReference type="PROSITE" id="PS50894"/>
    </source>
</evidence>
<evidence type="ECO:0000256" key="1">
    <source>
        <dbReference type="ARBA" id="ARBA00023012"/>
    </source>
</evidence>
<feature type="modified residue" description="Phosphohistidine" evidence="2">
    <location>
        <position position="62"/>
    </location>
</feature>
<protein>
    <submittedName>
        <fullName evidence="4">Hpt domain-containing protein</fullName>
    </submittedName>
</protein>